<keyword evidence="8" id="KW-0805">Transcription regulation</keyword>
<feature type="domain" description="NET" evidence="18">
    <location>
        <begin position="477"/>
        <end position="559"/>
    </location>
</feature>
<feature type="region of interest" description="Disordered" evidence="16">
    <location>
        <begin position="411"/>
        <end position="457"/>
    </location>
</feature>
<protein>
    <recommendedName>
        <fullName evidence="12">Bromodomain-containing protein 2</fullName>
    </recommendedName>
</protein>
<evidence type="ECO:0000256" key="7">
    <source>
        <dbReference type="ARBA" id="ARBA00022990"/>
    </source>
</evidence>
<dbReference type="InterPro" id="IPR036427">
    <property type="entry name" value="Bromodomain-like_sf"/>
</dbReference>
<evidence type="ECO:0000256" key="10">
    <source>
        <dbReference type="ARBA" id="ARBA00023163"/>
    </source>
</evidence>
<dbReference type="SUPFAM" id="SSF47370">
    <property type="entry name" value="Bromodomain"/>
    <property type="match status" value="2"/>
</dbReference>
<keyword evidence="9 15" id="KW-0103">Bromodomain</keyword>
<dbReference type="STRING" id="244447.ENSCSEP00000013005"/>
<dbReference type="FunFam" id="1.20.920.10:FF:000002">
    <property type="entry name" value="Bromodomain-containing protein 4"/>
    <property type="match status" value="1"/>
</dbReference>
<dbReference type="InterPro" id="IPR043509">
    <property type="entry name" value="Bromo_Brdt_II"/>
</dbReference>
<sequence>MCDMKTFTTVSKNPPPPAVVKQNNPGRVTNQLQFLESVVIKALWRHHFSWPFRQPVDAVALHLPDYYTIIKNPMDLGTIKKRLLNNYYYEAHECLRDFNTMFTNCYMYNQPADDIVFMAQTLEKLFLQKISQMPKEECEIKDLAKEPVDIRNPCTGVLKQRSVVSEVVLQQTVTVIPPDVPQLVPSMQFTAEIDAIKKSLKRKSSTNTVGEHLATCASRKSSGRTIKVPKKDLPDVDEHRVRLPEQLRHCSDILKDMFSKRHYTYAWPFYTPVDPVALGLHDYHDVIKQPMDLSTIKKKLDQQEYATAAEFASDMRIMFSNCYKYNPPSHEVVYMARKLQEIFEARYQKIVQEPTVCSVAHHPVEKTQRNGLTASPSSSSQSSSEEENASEVVANQLANLEEQLRAVSNQLKKLTQDPQMKPKRKGKLKKGKWSKERHTAGGKTKLSKYKPLGGEKNSTRFNIRRANNKYVQQLAIKRKNKSMSSPMTAQEKLQLKSDIQQLPADKLSKLLKMINERESCLRHTSLQEMEYDFEMLKSSTLRALQLYVAACQKTRKPTNVPPGNLQVSGTVPVFFFFLTDLNDWI</sequence>
<name>A0A3P8VKN0_CYNSE</name>
<dbReference type="GO" id="GO:0000785">
    <property type="term" value="C:chromatin"/>
    <property type="evidence" value="ECO:0007669"/>
    <property type="project" value="TreeGrafter"/>
</dbReference>
<dbReference type="PRINTS" id="PR00503">
    <property type="entry name" value="BROMODOMAIN"/>
</dbReference>
<reference evidence="19" key="2">
    <citation type="submission" date="2025-08" db="UniProtKB">
        <authorList>
            <consortium name="Ensembl"/>
        </authorList>
    </citation>
    <scope>IDENTIFICATION</scope>
</reference>
<dbReference type="Ensembl" id="ENSCSET00000013163.1">
    <property type="protein sequence ID" value="ENSCSEP00000013005.1"/>
    <property type="gene ID" value="ENSCSEG00000008394.1"/>
</dbReference>
<evidence type="ECO:0000256" key="15">
    <source>
        <dbReference type="PROSITE-ProRule" id="PRU00035"/>
    </source>
</evidence>
<keyword evidence="11" id="KW-0539">Nucleus</keyword>
<evidence type="ECO:0000259" key="18">
    <source>
        <dbReference type="PROSITE" id="PS51525"/>
    </source>
</evidence>
<dbReference type="GeneTree" id="ENSGT00940000166414"/>
<dbReference type="PANTHER" id="PTHR22880">
    <property type="entry name" value="FALZ-RELATED BROMODOMAIN-CONTAINING PROTEINS"/>
    <property type="match status" value="1"/>
</dbReference>
<dbReference type="PROSITE" id="PS51525">
    <property type="entry name" value="NET"/>
    <property type="match status" value="1"/>
</dbReference>
<evidence type="ECO:0000259" key="17">
    <source>
        <dbReference type="PROSITE" id="PS50014"/>
    </source>
</evidence>
<dbReference type="InterPro" id="IPR027353">
    <property type="entry name" value="NET_dom"/>
</dbReference>
<evidence type="ECO:0000256" key="11">
    <source>
        <dbReference type="ARBA" id="ARBA00023242"/>
    </source>
</evidence>
<dbReference type="CDD" id="cd05497">
    <property type="entry name" value="Bromo_Brdt_I_like"/>
    <property type="match status" value="1"/>
</dbReference>
<evidence type="ECO:0000256" key="13">
    <source>
        <dbReference type="ARBA" id="ARBA00044509"/>
    </source>
</evidence>
<comment type="subunit">
    <text evidence="14">Homodimer. Interacts with E2F1. Interacts with (acetylated) STAT3; promoting STAT3 recruitment to chromatin. Interacts with CTCF; promoting BRD2 recruitment to chromatin.</text>
</comment>
<keyword evidence="7" id="KW-0007">Acetylation</keyword>
<dbReference type="InterPro" id="IPR018359">
    <property type="entry name" value="Bromodomain_CS"/>
</dbReference>
<dbReference type="InterPro" id="IPR038336">
    <property type="entry name" value="NET_sf"/>
</dbReference>
<evidence type="ECO:0000256" key="9">
    <source>
        <dbReference type="ARBA" id="ARBA00023117"/>
    </source>
</evidence>
<dbReference type="InterPro" id="IPR050935">
    <property type="entry name" value="Bromo_chromatin_reader"/>
</dbReference>
<comment type="similarity">
    <text evidence="13">Belongs to the BET family.</text>
</comment>
<organism evidence="19 20">
    <name type="scientific">Cynoglossus semilaevis</name>
    <name type="common">Tongue sole</name>
    <dbReference type="NCBI Taxonomy" id="244447"/>
    <lineage>
        <taxon>Eukaryota</taxon>
        <taxon>Metazoa</taxon>
        <taxon>Chordata</taxon>
        <taxon>Craniata</taxon>
        <taxon>Vertebrata</taxon>
        <taxon>Euteleostomi</taxon>
        <taxon>Actinopterygii</taxon>
        <taxon>Neopterygii</taxon>
        <taxon>Teleostei</taxon>
        <taxon>Neoteleostei</taxon>
        <taxon>Acanthomorphata</taxon>
        <taxon>Carangaria</taxon>
        <taxon>Pleuronectiformes</taxon>
        <taxon>Pleuronectoidei</taxon>
        <taxon>Cynoglossidae</taxon>
        <taxon>Cynoglossinae</taxon>
        <taxon>Cynoglossus</taxon>
    </lineage>
</organism>
<dbReference type="PANTHER" id="PTHR22880:SF240">
    <property type="entry name" value="BROMODOMAIN-CONTAINING PROTEIN 2"/>
    <property type="match status" value="1"/>
</dbReference>
<evidence type="ECO:0000313" key="19">
    <source>
        <dbReference type="Ensembl" id="ENSCSEP00000013005.1"/>
    </source>
</evidence>
<dbReference type="InterPro" id="IPR001487">
    <property type="entry name" value="Bromodomain"/>
</dbReference>
<dbReference type="Pfam" id="PF17035">
    <property type="entry name" value="BET"/>
    <property type="match status" value="1"/>
</dbReference>
<dbReference type="GO" id="GO:0006355">
    <property type="term" value="P:regulation of DNA-templated transcription"/>
    <property type="evidence" value="ECO:0007669"/>
    <property type="project" value="TreeGrafter"/>
</dbReference>
<feature type="domain" description="Bromo" evidence="17">
    <location>
        <begin position="261"/>
        <end position="333"/>
    </location>
</feature>
<evidence type="ECO:0000313" key="20">
    <source>
        <dbReference type="Proteomes" id="UP000265120"/>
    </source>
</evidence>
<dbReference type="GO" id="GO:0005634">
    <property type="term" value="C:nucleus"/>
    <property type="evidence" value="ECO:0007669"/>
    <property type="project" value="UniProtKB-SubCell"/>
</dbReference>
<evidence type="ECO:0000256" key="1">
    <source>
        <dbReference type="ARBA" id="ARBA00004123"/>
    </source>
</evidence>
<reference evidence="19" key="3">
    <citation type="submission" date="2025-09" db="UniProtKB">
        <authorList>
            <consortium name="Ensembl"/>
        </authorList>
    </citation>
    <scope>IDENTIFICATION</scope>
</reference>
<evidence type="ECO:0000256" key="5">
    <source>
        <dbReference type="ARBA" id="ARBA00022737"/>
    </source>
</evidence>
<dbReference type="GO" id="GO:0006338">
    <property type="term" value="P:chromatin remodeling"/>
    <property type="evidence" value="ECO:0007669"/>
    <property type="project" value="TreeGrafter"/>
</dbReference>
<dbReference type="Gene3D" id="1.20.1270.220">
    <property type="match status" value="1"/>
</dbReference>
<comment type="subcellular location">
    <subcellularLocation>
        <location evidence="2">Chromosome</location>
    </subcellularLocation>
    <subcellularLocation>
        <location evidence="1">Nucleus</location>
    </subcellularLocation>
</comment>
<feature type="region of interest" description="Disordered" evidence="16">
    <location>
        <begin position="1"/>
        <end position="23"/>
    </location>
</feature>
<proteinExistence type="inferred from homology"/>
<evidence type="ECO:0000256" key="12">
    <source>
        <dbReference type="ARBA" id="ARBA00040998"/>
    </source>
</evidence>
<keyword evidence="20" id="KW-1185">Reference proteome</keyword>
<keyword evidence="4" id="KW-0597">Phosphoprotein</keyword>
<dbReference type="CDD" id="cd05498">
    <property type="entry name" value="Bromo_Brdt_II_like"/>
    <property type="match status" value="1"/>
</dbReference>
<evidence type="ECO:0000256" key="2">
    <source>
        <dbReference type="ARBA" id="ARBA00004286"/>
    </source>
</evidence>
<evidence type="ECO:0000256" key="8">
    <source>
        <dbReference type="ARBA" id="ARBA00023015"/>
    </source>
</evidence>
<dbReference type="Proteomes" id="UP000265120">
    <property type="component" value="Chromosome 2"/>
</dbReference>
<feature type="region of interest" description="Disordered" evidence="16">
    <location>
        <begin position="363"/>
        <end position="391"/>
    </location>
</feature>
<reference evidence="19 20" key="1">
    <citation type="journal article" date="2014" name="Nat. Genet.">
        <title>Whole-genome sequence of a flatfish provides insights into ZW sex chromosome evolution and adaptation to a benthic lifestyle.</title>
        <authorList>
            <person name="Chen S."/>
            <person name="Zhang G."/>
            <person name="Shao C."/>
            <person name="Huang Q."/>
            <person name="Liu G."/>
            <person name="Zhang P."/>
            <person name="Song W."/>
            <person name="An N."/>
            <person name="Chalopin D."/>
            <person name="Volff J.N."/>
            <person name="Hong Y."/>
            <person name="Li Q."/>
            <person name="Sha Z."/>
            <person name="Zhou H."/>
            <person name="Xie M."/>
            <person name="Yu Q."/>
            <person name="Liu Y."/>
            <person name="Xiang H."/>
            <person name="Wang N."/>
            <person name="Wu K."/>
            <person name="Yang C."/>
            <person name="Zhou Q."/>
            <person name="Liao X."/>
            <person name="Yang L."/>
            <person name="Hu Q."/>
            <person name="Zhang J."/>
            <person name="Meng L."/>
            <person name="Jin L."/>
            <person name="Tian Y."/>
            <person name="Lian J."/>
            <person name="Yang J."/>
            <person name="Miao G."/>
            <person name="Liu S."/>
            <person name="Liang Z."/>
            <person name="Yan F."/>
            <person name="Li Y."/>
            <person name="Sun B."/>
            <person name="Zhang H."/>
            <person name="Zhang J."/>
            <person name="Zhu Y."/>
            <person name="Du M."/>
            <person name="Zhao Y."/>
            <person name="Schartl M."/>
            <person name="Tang Q."/>
            <person name="Wang J."/>
        </authorList>
    </citation>
    <scope>NUCLEOTIDE SEQUENCE</scope>
</reference>
<dbReference type="SMART" id="SM00297">
    <property type="entry name" value="BROMO"/>
    <property type="match status" value="2"/>
</dbReference>
<feature type="compositionally biased region" description="Basic residues" evidence="16">
    <location>
        <begin position="421"/>
        <end position="432"/>
    </location>
</feature>
<dbReference type="InterPro" id="IPR043508">
    <property type="entry name" value="Bromo_Brdt_I"/>
</dbReference>
<evidence type="ECO:0000256" key="14">
    <source>
        <dbReference type="ARBA" id="ARBA00046861"/>
    </source>
</evidence>
<dbReference type="FunFam" id="1.20.920.10:FF:000003">
    <property type="entry name" value="Bromodomain-containing protein 2"/>
    <property type="match status" value="1"/>
</dbReference>
<dbReference type="OMA" id="MINERES"/>
<feature type="compositionally biased region" description="Polar residues" evidence="16">
    <location>
        <begin position="1"/>
        <end position="12"/>
    </location>
</feature>
<dbReference type="PROSITE" id="PS00633">
    <property type="entry name" value="BROMODOMAIN_1"/>
    <property type="match status" value="2"/>
</dbReference>
<evidence type="ECO:0000256" key="3">
    <source>
        <dbReference type="ARBA" id="ARBA00022454"/>
    </source>
</evidence>
<keyword evidence="10" id="KW-0804">Transcription</keyword>
<keyword evidence="5" id="KW-0677">Repeat</keyword>
<dbReference type="PROSITE" id="PS50014">
    <property type="entry name" value="BROMODOMAIN_2"/>
    <property type="match status" value="2"/>
</dbReference>
<feature type="domain" description="Bromo" evidence="17">
    <location>
        <begin position="44"/>
        <end position="116"/>
    </location>
</feature>
<accession>A0A3P8VKN0</accession>
<evidence type="ECO:0000256" key="16">
    <source>
        <dbReference type="SAM" id="MobiDB-lite"/>
    </source>
</evidence>
<keyword evidence="3" id="KW-0158">Chromosome</keyword>
<evidence type="ECO:0000256" key="4">
    <source>
        <dbReference type="ARBA" id="ARBA00022553"/>
    </source>
</evidence>
<dbReference type="Gene3D" id="1.20.920.10">
    <property type="entry name" value="Bromodomain-like"/>
    <property type="match status" value="2"/>
</dbReference>
<keyword evidence="6" id="KW-0156">Chromatin regulator</keyword>
<dbReference type="AlphaFoldDB" id="A0A3P8VKN0"/>
<dbReference type="InParanoid" id="A0A3P8VKN0"/>
<dbReference type="Pfam" id="PF00439">
    <property type="entry name" value="Bromodomain"/>
    <property type="match status" value="2"/>
</dbReference>
<evidence type="ECO:0000256" key="6">
    <source>
        <dbReference type="ARBA" id="ARBA00022853"/>
    </source>
</evidence>